<proteinExistence type="predicted"/>
<dbReference type="PANTHER" id="PTHR39441">
    <property type="entry name" value="DUF2252 DOMAIN-CONTAINING PROTEIN"/>
    <property type="match status" value="1"/>
</dbReference>
<sequence length="403" mass="45629">MIDVCSTIHSFNKTREPERLLMKYRNMRTSPFIFLRATCHLFYERAAPALHSQPAPLTWCMGDMHLENFGSYKGDNRLAYFDLNDFDEAVLAPTTWDLIRFLTSILVGAKSIGISNVDAKALAKDFLVSYQTVLASGKSHWVERETSTGLIRNLLTAVKLRQRCDFLDHRTLFKAEERRIRIDGKKALAVTPKQRAMVEKFLKEFAQDQPDKKFFKPIDIARRIAGNGSLGVDRYIILVHGKGSPDQNYLLDLKEAVPSSLVPYLETPQPQWASEAHRVVTVQKRMQAVSMAFLQPVTIKNKPYILRALQPSEDRVTLDGTVNTLAELRKVIEVMGEVVASAQLRSSGRQGSATADELIDFAQGKDWMKALLKSSLDCAKHVNDDWKTYCKAYDAGYFAVDKF</sequence>
<keyword evidence="2" id="KW-1185">Reference proteome</keyword>
<dbReference type="Pfam" id="PF10009">
    <property type="entry name" value="DUF2252"/>
    <property type="match status" value="1"/>
</dbReference>
<evidence type="ECO:0000313" key="2">
    <source>
        <dbReference type="Proteomes" id="UP000634011"/>
    </source>
</evidence>
<reference evidence="1" key="1">
    <citation type="submission" date="2020-08" db="EMBL/GenBank/DDBJ databases">
        <title>Novel species isolated from subtropical streams in China.</title>
        <authorList>
            <person name="Lu H."/>
        </authorList>
    </citation>
    <scope>NUCLEOTIDE SEQUENCE</scope>
    <source>
        <strain evidence="1">KACC 12607</strain>
    </source>
</reference>
<gene>
    <name evidence="1" type="ORF">H8K32_02530</name>
</gene>
<dbReference type="RefSeq" id="WP_186910912.1">
    <property type="nucleotide sequence ID" value="NZ_JACOFV010000002.1"/>
</dbReference>
<dbReference type="PANTHER" id="PTHR39441:SF1">
    <property type="entry name" value="DUF2252 DOMAIN-CONTAINING PROTEIN"/>
    <property type="match status" value="1"/>
</dbReference>
<dbReference type="InterPro" id="IPR018721">
    <property type="entry name" value="DUF2252"/>
</dbReference>
<comment type="caution">
    <text evidence="1">The sequence shown here is derived from an EMBL/GenBank/DDBJ whole genome shotgun (WGS) entry which is preliminary data.</text>
</comment>
<dbReference type="SUPFAM" id="SSF56112">
    <property type="entry name" value="Protein kinase-like (PK-like)"/>
    <property type="match status" value="1"/>
</dbReference>
<dbReference type="Proteomes" id="UP000634011">
    <property type="component" value="Unassembled WGS sequence"/>
</dbReference>
<accession>A0A923HLM4</accession>
<dbReference type="InterPro" id="IPR011009">
    <property type="entry name" value="Kinase-like_dom_sf"/>
</dbReference>
<dbReference type="AlphaFoldDB" id="A0A923HLM4"/>
<name>A0A923HLM4_9BURK</name>
<organism evidence="1 2">
    <name type="scientific">Undibacterium jejuense</name>
    <dbReference type="NCBI Taxonomy" id="1344949"/>
    <lineage>
        <taxon>Bacteria</taxon>
        <taxon>Pseudomonadati</taxon>
        <taxon>Pseudomonadota</taxon>
        <taxon>Betaproteobacteria</taxon>
        <taxon>Burkholderiales</taxon>
        <taxon>Oxalobacteraceae</taxon>
        <taxon>Undibacterium</taxon>
    </lineage>
</organism>
<evidence type="ECO:0000313" key="1">
    <source>
        <dbReference type="EMBL" id="MBC3860963.1"/>
    </source>
</evidence>
<dbReference type="EMBL" id="JACOFV010000002">
    <property type="protein sequence ID" value="MBC3860963.1"/>
    <property type="molecule type" value="Genomic_DNA"/>
</dbReference>
<protein>
    <submittedName>
        <fullName evidence="1">DUF2252 domain-containing protein</fullName>
    </submittedName>
</protein>